<keyword evidence="4" id="KW-1185">Reference proteome</keyword>
<feature type="region of interest" description="Disordered" evidence="1">
    <location>
        <begin position="44"/>
        <end position="88"/>
    </location>
</feature>
<accession>A0A212UGC6</accession>
<keyword evidence="2" id="KW-0812">Transmembrane</keyword>
<sequence length="254" mass="29197">MAEEYAAKMSRKTDAELRDYVDNRYQYREEAVLAALDELARRGMPEPGVSTITEELRVSQQETNRREAAAREAEAEREKSRRAARGEMLPEAAKEAGPALYSPGTIALFSVLPMSMMIGGGILLGLNLFRLRRIKALLLLLAFMVVYLLVFSNIVAWVVMQAGLPPLLGFFLFNVPAMLVYIRWFWPRYITPGHYRSRSIFLPMVLSFLIAWALQYYAVPYLLKHQSEFIKQQPPEMQQQMKQQINQLEDAMKN</sequence>
<evidence type="ECO:0000256" key="2">
    <source>
        <dbReference type="SAM" id="Phobius"/>
    </source>
</evidence>
<reference evidence="4" key="1">
    <citation type="submission" date="2017-06" db="EMBL/GenBank/DDBJ databases">
        <authorList>
            <person name="Varghese N."/>
            <person name="Submissions S."/>
        </authorList>
    </citation>
    <scope>NUCLEOTIDE SEQUENCE [LARGE SCALE GENOMIC DNA]</scope>
    <source>
        <strain evidence="4">DSM 11116</strain>
    </source>
</reference>
<dbReference type="OrthoDB" id="882708at2"/>
<feature type="transmembrane region" description="Helical" evidence="2">
    <location>
        <begin position="198"/>
        <end position="218"/>
    </location>
</feature>
<name>A0A212UGC6_9BACT</name>
<evidence type="ECO:0000256" key="1">
    <source>
        <dbReference type="SAM" id="MobiDB-lite"/>
    </source>
</evidence>
<dbReference type="Proteomes" id="UP000198131">
    <property type="component" value="Unassembled WGS sequence"/>
</dbReference>
<feature type="compositionally biased region" description="Polar residues" evidence="1">
    <location>
        <begin position="50"/>
        <end position="61"/>
    </location>
</feature>
<evidence type="ECO:0000313" key="3">
    <source>
        <dbReference type="EMBL" id="SNC77220.1"/>
    </source>
</evidence>
<protein>
    <submittedName>
        <fullName evidence="3">Uncharacterized protein</fullName>
    </submittedName>
</protein>
<feature type="transmembrane region" description="Helical" evidence="2">
    <location>
        <begin position="136"/>
        <end position="160"/>
    </location>
</feature>
<organism evidence="3 4">
    <name type="scientific">Hymenobacter gelipurpurascens</name>
    <dbReference type="NCBI Taxonomy" id="89968"/>
    <lineage>
        <taxon>Bacteria</taxon>
        <taxon>Pseudomonadati</taxon>
        <taxon>Bacteroidota</taxon>
        <taxon>Cytophagia</taxon>
        <taxon>Cytophagales</taxon>
        <taxon>Hymenobacteraceae</taxon>
        <taxon>Hymenobacter</taxon>
    </lineage>
</organism>
<feature type="compositionally biased region" description="Basic and acidic residues" evidence="1">
    <location>
        <begin position="63"/>
        <end position="85"/>
    </location>
</feature>
<proteinExistence type="predicted"/>
<gene>
    <name evidence="3" type="ORF">SAMN06265337_3802</name>
</gene>
<dbReference type="RefSeq" id="WP_088845210.1">
    <property type="nucleotide sequence ID" value="NZ_FYEW01000003.1"/>
</dbReference>
<feature type="transmembrane region" description="Helical" evidence="2">
    <location>
        <begin position="166"/>
        <end position="186"/>
    </location>
</feature>
<dbReference type="EMBL" id="FYEW01000003">
    <property type="protein sequence ID" value="SNC77220.1"/>
    <property type="molecule type" value="Genomic_DNA"/>
</dbReference>
<feature type="transmembrane region" description="Helical" evidence="2">
    <location>
        <begin position="106"/>
        <end position="129"/>
    </location>
</feature>
<dbReference type="AlphaFoldDB" id="A0A212UGC6"/>
<keyword evidence="2" id="KW-1133">Transmembrane helix</keyword>
<keyword evidence="2" id="KW-0472">Membrane</keyword>
<evidence type="ECO:0000313" key="4">
    <source>
        <dbReference type="Proteomes" id="UP000198131"/>
    </source>
</evidence>